<dbReference type="Pfam" id="PF01636">
    <property type="entry name" value="APH"/>
    <property type="match status" value="1"/>
</dbReference>
<feature type="region of interest" description="Disordered" evidence="7">
    <location>
        <begin position="575"/>
        <end position="637"/>
    </location>
</feature>
<feature type="compositionally biased region" description="Pro residues" evidence="7">
    <location>
        <begin position="666"/>
        <end position="676"/>
    </location>
</feature>
<dbReference type="EMBL" id="LASV01000020">
    <property type="protein sequence ID" value="KKA25456.1"/>
    <property type="molecule type" value="Genomic_DNA"/>
</dbReference>
<evidence type="ECO:0000256" key="2">
    <source>
        <dbReference type="ARBA" id="ARBA00022723"/>
    </source>
</evidence>
<keyword evidence="10" id="KW-1185">Reference proteome</keyword>
<dbReference type="SUPFAM" id="SSF57903">
    <property type="entry name" value="FYVE/PHD zinc finger"/>
    <property type="match status" value="1"/>
</dbReference>
<dbReference type="InterPro" id="IPR019786">
    <property type="entry name" value="Zinc_finger_PHD-type_CS"/>
</dbReference>
<reference evidence="9 10" key="1">
    <citation type="submission" date="2015-04" db="EMBL/GenBank/DDBJ databases">
        <authorList>
            <person name="Heijne W.H."/>
            <person name="Fedorova N.D."/>
            <person name="Nierman W.C."/>
            <person name="Vollebregt A.W."/>
            <person name="Zhao Z."/>
            <person name="Wu L."/>
            <person name="Kumar M."/>
            <person name="Stam H."/>
            <person name="van den Berg M.A."/>
            <person name="Pel H.J."/>
        </authorList>
    </citation>
    <scope>NUCLEOTIDE SEQUENCE [LARGE SCALE GENOMIC DNA]</scope>
    <source>
        <strain evidence="9 10">CBS 393.64</strain>
    </source>
</reference>
<dbReference type="GO" id="GO:0045893">
    <property type="term" value="P:positive regulation of DNA-templated transcription"/>
    <property type="evidence" value="ECO:0007669"/>
    <property type="project" value="TreeGrafter"/>
</dbReference>
<dbReference type="Pfam" id="PF00628">
    <property type="entry name" value="PHD"/>
    <property type="match status" value="1"/>
</dbReference>
<keyword evidence="2" id="KW-0479">Metal-binding</keyword>
<evidence type="ECO:0000256" key="6">
    <source>
        <dbReference type="PROSITE-ProRule" id="PRU00146"/>
    </source>
</evidence>
<dbReference type="PANTHER" id="PTHR46174:SF1">
    <property type="entry name" value="CXXC-TYPE ZINC FINGER PROTEIN 1"/>
    <property type="match status" value="1"/>
</dbReference>
<evidence type="ECO:0000256" key="4">
    <source>
        <dbReference type="ARBA" id="ARBA00022833"/>
    </source>
</evidence>
<dbReference type="InterPro" id="IPR019787">
    <property type="entry name" value="Znf_PHD-finger"/>
</dbReference>
<dbReference type="GeneID" id="25312534"/>
<feature type="compositionally biased region" description="Acidic residues" evidence="7">
    <location>
        <begin position="619"/>
        <end position="630"/>
    </location>
</feature>
<feature type="compositionally biased region" description="Low complexity" evidence="7">
    <location>
        <begin position="358"/>
        <end position="374"/>
    </location>
</feature>
<proteinExistence type="predicted"/>
<dbReference type="InterPro" id="IPR037869">
    <property type="entry name" value="Spp1/CFP1"/>
</dbReference>
<dbReference type="SMART" id="SM00249">
    <property type="entry name" value="PHD"/>
    <property type="match status" value="1"/>
</dbReference>
<feature type="compositionally biased region" description="Low complexity" evidence="7">
    <location>
        <begin position="381"/>
        <end position="395"/>
    </location>
</feature>
<protein>
    <submittedName>
        <fullName evidence="9">PHD transcription factor</fullName>
    </submittedName>
</protein>
<feature type="region of interest" description="Disordered" evidence="7">
    <location>
        <begin position="661"/>
        <end position="696"/>
    </location>
</feature>
<dbReference type="PROSITE" id="PS01359">
    <property type="entry name" value="ZF_PHD_1"/>
    <property type="match status" value="1"/>
</dbReference>
<keyword evidence="5" id="KW-0539">Nucleus</keyword>
<gene>
    <name evidence="9" type="ORF">T310_0480</name>
</gene>
<dbReference type="Gene3D" id="3.30.40.10">
    <property type="entry name" value="Zinc/RING finger domain, C3HC4 (zinc finger)"/>
    <property type="match status" value="1"/>
</dbReference>
<evidence type="ECO:0000256" key="1">
    <source>
        <dbReference type="ARBA" id="ARBA00004123"/>
    </source>
</evidence>
<dbReference type="AlphaFoldDB" id="A0A0F4Z5T0"/>
<keyword evidence="4" id="KW-0862">Zinc</keyword>
<feature type="region of interest" description="Disordered" evidence="7">
    <location>
        <begin position="1"/>
        <end position="32"/>
    </location>
</feature>
<evidence type="ECO:0000259" key="8">
    <source>
        <dbReference type="PROSITE" id="PS50016"/>
    </source>
</evidence>
<dbReference type="RefSeq" id="XP_013332068.1">
    <property type="nucleotide sequence ID" value="XM_013476614.1"/>
</dbReference>
<evidence type="ECO:0000313" key="10">
    <source>
        <dbReference type="Proteomes" id="UP000053958"/>
    </source>
</evidence>
<dbReference type="InterPro" id="IPR011011">
    <property type="entry name" value="Znf_FYVE_PHD"/>
</dbReference>
<feature type="domain" description="PHD-type" evidence="8">
    <location>
        <begin position="476"/>
        <end position="527"/>
    </location>
</feature>
<dbReference type="GO" id="GO:0008270">
    <property type="term" value="F:zinc ion binding"/>
    <property type="evidence" value="ECO:0007669"/>
    <property type="project" value="UniProtKB-KW"/>
</dbReference>
<feature type="compositionally biased region" description="Polar residues" evidence="7">
    <location>
        <begin position="312"/>
        <end position="332"/>
    </location>
</feature>
<name>A0A0F4Z5T0_RASE3</name>
<dbReference type="InterPro" id="IPR011009">
    <property type="entry name" value="Kinase-like_dom_sf"/>
</dbReference>
<dbReference type="InterPro" id="IPR013083">
    <property type="entry name" value="Znf_RING/FYVE/PHD"/>
</dbReference>
<dbReference type="OrthoDB" id="436852at2759"/>
<sequence>MAVNPYEADPKKVPENDPYLARSPHYGRYTPRPDDFTPRYNYWYGSEPESVPYWKEVLEQYCTPENFLNEFGTRAAFAAGKVIIRVDQEASDGPAAERYSFLNANELCAARKAEDVLKDLNVAVPTILFCGTIDGKNVTVESRIPGVSLEVAWRYLPEKERQNLKLQCRQILQRLASADKSPDAPSYVCQGLNTVSQPDMQELEREILFAKKEDGENLCLVHNDMTRSNIIVNNGRVVGILGWRRSGFFGINRAKRVHRQLRTPERSYLATPGEESAEEQAWADLYDELESIREPTAADGQEDLGPKVKTEPSATSLDKVPMSSTEGVTTHLGQLDGSDLPDEHPTPKKISDLKKGGSMSRASSSERSSPSAPSKLGPGGRKSSASTKKGTATKKTAPKKRKVDNLDADSVDGRSNTPSSRASKDPAGKKQGSASVAGSPAPDNKPENKRGGRKKSAKNAPEGEAAEEDSDVNADEVFCICRKPDNHTWMIGCDGGCEDWFHGKCVNIDPQDADLIDKYICPNCQAAGKGKTTWKPMCRLKGCRKPARLRKKNPSKYCSDEHGREFFRRMTQHLNLKSSSSGQQSGPNGRRGTTKDHHRDSHSVEGDVDSNMEDGAATNDEEEDDKENLEDLGSRGGVLTAGDLKAAIMGVSSAEEFRRLGDRLVSPPPPPPPPPAGEANGNNQQNNAHSNKMGLDFHPPNLTYSLDEEAKLQKLRKQRDDLLYRREMLRARNQFLALVRQRAKNVLERLKQTDPKGGWKDICGFDSRLSWNDDEFDEWRLSEAGKKALQEGNLEPEPVDNGAATATDADGDHQMADADANDGDDHDFEAFARGVCLKKRCERHKQWVKVHQQDVLFEESMVQQDLRKCEREAEAVVERAVLRMWAERESEQQTVE</sequence>
<feature type="compositionally biased region" description="Low complexity" evidence="7">
    <location>
        <begin position="677"/>
        <end position="688"/>
    </location>
</feature>
<keyword evidence="3 6" id="KW-0863">Zinc-finger</keyword>
<comment type="subcellular location">
    <subcellularLocation>
        <location evidence="1">Nucleus</location>
    </subcellularLocation>
</comment>
<organism evidence="9 10">
    <name type="scientific">Rasamsonia emersonii (strain ATCC 16479 / CBS 393.64 / IMI 116815)</name>
    <dbReference type="NCBI Taxonomy" id="1408163"/>
    <lineage>
        <taxon>Eukaryota</taxon>
        <taxon>Fungi</taxon>
        <taxon>Dikarya</taxon>
        <taxon>Ascomycota</taxon>
        <taxon>Pezizomycotina</taxon>
        <taxon>Eurotiomycetes</taxon>
        <taxon>Eurotiomycetidae</taxon>
        <taxon>Eurotiales</taxon>
        <taxon>Trichocomaceae</taxon>
        <taxon>Rasamsonia</taxon>
    </lineage>
</organism>
<dbReference type="InterPro" id="IPR001965">
    <property type="entry name" value="Znf_PHD"/>
</dbReference>
<feature type="compositionally biased region" description="Basic and acidic residues" evidence="7">
    <location>
        <begin position="593"/>
        <end position="605"/>
    </location>
</feature>
<feature type="region of interest" description="Disordered" evidence="7">
    <location>
        <begin position="789"/>
        <end position="824"/>
    </location>
</feature>
<evidence type="ECO:0000256" key="5">
    <source>
        <dbReference type="ARBA" id="ARBA00023242"/>
    </source>
</evidence>
<dbReference type="SUPFAM" id="SSF56112">
    <property type="entry name" value="Protein kinase-like (PK-like)"/>
    <property type="match status" value="1"/>
</dbReference>
<accession>A0A0F4Z5T0</accession>
<evidence type="ECO:0000313" key="9">
    <source>
        <dbReference type="EMBL" id="KKA25456.1"/>
    </source>
</evidence>
<dbReference type="PANTHER" id="PTHR46174">
    <property type="entry name" value="CXXC-TYPE ZINC FINGER PROTEIN 1"/>
    <property type="match status" value="1"/>
</dbReference>
<dbReference type="STRING" id="1408163.A0A0F4Z5T0"/>
<feature type="compositionally biased region" description="Basic and acidic residues" evidence="7">
    <location>
        <begin position="341"/>
        <end position="355"/>
    </location>
</feature>
<dbReference type="Proteomes" id="UP000053958">
    <property type="component" value="Unassembled WGS sequence"/>
</dbReference>
<dbReference type="PROSITE" id="PS50016">
    <property type="entry name" value="ZF_PHD_2"/>
    <property type="match status" value="1"/>
</dbReference>
<comment type="caution">
    <text evidence="9">The sequence shown here is derived from an EMBL/GenBank/DDBJ whole genome shotgun (WGS) entry which is preliminary data.</text>
</comment>
<dbReference type="InterPro" id="IPR002575">
    <property type="entry name" value="Aminoglycoside_PTrfase"/>
</dbReference>
<evidence type="ECO:0000256" key="7">
    <source>
        <dbReference type="SAM" id="MobiDB-lite"/>
    </source>
</evidence>
<feature type="region of interest" description="Disordered" evidence="7">
    <location>
        <begin position="296"/>
        <end position="469"/>
    </location>
</feature>
<evidence type="ECO:0000256" key="3">
    <source>
        <dbReference type="ARBA" id="ARBA00022771"/>
    </source>
</evidence>
<dbReference type="GO" id="GO:0048188">
    <property type="term" value="C:Set1C/COMPASS complex"/>
    <property type="evidence" value="ECO:0007669"/>
    <property type="project" value="InterPro"/>
</dbReference>